<dbReference type="SUPFAM" id="SSF52833">
    <property type="entry name" value="Thioredoxin-like"/>
    <property type="match status" value="1"/>
</dbReference>
<dbReference type="AlphaFoldDB" id="A0A8J6MZQ2"/>
<reference evidence="1 2" key="1">
    <citation type="submission" date="2020-08" db="EMBL/GenBank/DDBJ databases">
        <title>Bridging the membrane lipid divide: bacteria of the FCB group superphylum have the potential to synthesize archaeal ether lipids.</title>
        <authorList>
            <person name="Villanueva L."/>
            <person name="Von Meijenfeldt F.A.B."/>
            <person name="Westbye A.B."/>
            <person name="Yadav S."/>
            <person name="Hopmans E.C."/>
            <person name="Dutilh B.E."/>
            <person name="Sinninghe Damste J.S."/>
        </authorList>
    </citation>
    <scope>NUCLEOTIDE SEQUENCE [LARGE SCALE GENOMIC DNA]</scope>
    <source>
        <strain evidence="1">NIOZ-UU27</strain>
    </source>
</reference>
<dbReference type="Gene3D" id="3.40.30.10">
    <property type="entry name" value="Glutaredoxin"/>
    <property type="match status" value="1"/>
</dbReference>
<sequence length="127" mass="13725">MAKLKIEDLKRIKESMKGTVNLRQGEYRVKITVHMGTCGIAAGARTIMSTLLGKIENSGANDIILTSSGCAGLCNHEPMITLEVKESAPVKYIKLDPEKAGRIFDEHALEGNPVADYALSVGSETTY</sequence>
<dbReference type="EMBL" id="JACNJD010000170">
    <property type="protein sequence ID" value="MBC8176868.1"/>
    <property type="molecule type" value="Genomic_DNA"/>
</dbReference>
<dbReference type="CDD" id="cd02980">
    <property type="entry name" value="TRX_Fd_family"/>
    <property type="match status" value="1"/>
</dbReference>
<evidence type="ECO:0000313" key="2">
    <source>
        <dbReference type="Proteomes" id="UP000650524"/>
    </source>
</evidence>
<accession>A0A8J6MZQ2</accession>
<dbReference type="InterPro" id="IPR036249">
    <property type="entry name" value="Thioredoxin-like_sf"/>
</dbReference>
<comment type="caution">
    <text evidence="1">The sequence shown here is derived from an EMBL/GenBank/DDBJ whole genome shotgun (WGS) entry which is preliminary data.</text>
</comment>
<dbReference type="Proteomes" id="UP000650524">
    <property type="component" value="Unassembled WGS sequence"/>
</dbReference>
<evidence type="ECO:0000313" key="1">
    <source>
        <dbReference type="EMBL" id="MBC8176868.1"/>
    </source>
</evidence>
<protein>
    <submittedName>
        <fullName evidence="1">(2Fe-2S) ferredoxin domain-containing protein</fullName>
    </submittedName>
</protein>
<organism evidence="1 2">
    <name type="scientific">Candidatus Desulfacyla euxinica</name>
    <dbReference type="NCBI Taxonomy" id="2841693"/>
    <lineage>
        <taxon>Bacteria</taxon>
        <taxon>Deltaproteobacteria</taxon>
        <taxon>Candidatus Desulfacyla</taxon>
    </lineage>
</organism>
<gene>
    <name evidence="1" type="ORF">H8E19_05640</name>
</gene>
<proteinExistence type="predicted"/>
<name>A0A8J6MZQ2_9DELT</name>